<dbReference type="SUPFAM" id="SSF48371">
    <property type="entry name" value="ARM repeat"/>
    <property type="match status" value="1"/>
</dbReference>
<evidence type="ECO:0000313" key="3">
    <source>
        <dbReference type="EMBL" id="KAK0400578.1"/>
    </source>
</evidence>
<dbReference type="PANTHER" id="PTHR23253:SF78">
    <property type="entry name" value="EUKARYOTIC TRANSLATION INITIATION FACTOR 4G1, ISOFORM B-RELATED"/>
    <property type="match status" value="1"/>
</dbReference>
<reference evidence="3" key="1">
    <citation type="submission" date="2023-06" db="EMBL/GenBank/DDBJ databases">
        <title>Genomic analysis of the entomopathogenic nematode Steinernema hermaphroditum.</title>
        <authorList>
            <person name="Schwarz E.M."/>
            <person name="Heppert J.K."/>
            <person name="Baniya A."/>
            <person name="Schwartz H.T."/>
            <person name="Tan C.-H."/>
            <person name="Antoshechkin I."/>
            <person name="Sternberg P.W."/>
            <person name="Goodrich-Blair H."/>
            <person name="Dillman A.R."/>
        </authorList>
    </citation>
    <scope>NUCLEOTIDE SEQUENCE</scope>
    <source>
        <strain evidence="3">PS9179</strain>
        <tissue evidence="3">Whole animal</tissue>
    </source>
</reference>
<dbReference type="GO" id="GO:0003729">
    <property type="term" value="F:mRNA binding"/>
    <property type="evidence" value="ECO:0007669"/>
    <property type="project" value="TreeGrafter"/>
</dbReference>
<dbReference type="InterPro" id="IPR003890">
    <property type="entry name" value="MIF4G-like_typ-3"/>
</dbReference>
<evidence type="ECO:0000256" key="1">
    <source>
        <dbReference type="SAM" id="MobiDB-lite"/>
    </source>
</evidence>
<proteinExistence type="predicted"/>
<feature type="region of interest" description="Disordered" evidence="1">
    <location>
        <begin position="426"/>
        <end position="462"/>
    </location>
</feature>
<dbReference type="InterPro" id="IPR016024">
    <property type="entry name" value="ARM-type_fold"/>
</dbReference>
<feature type="compositionally biased region" description="Basic and acidic residues" evidence="1">
    <location>
        <begin position="426"/>
        <end position="446"/>
    </location>
</feature>
<protein>
    <recommendedName>
        <fullName evidence="2">MIF4G domain-containing protein</fullName>
    </recommendedName>
</protein>
<dbReference type="AlphaFoldDB" id="A0AA39LKI5"/>
<sequence>MVSRIVYTRRFIVEAQKTIRTETISPQFLGELMELGLFPRNNLKKNDSQPSHNKTRQREPRNQRSSNIHFDGNGRVRQNAQRRDQEAARSTTQRPQNMESSKGQRKQTPPKSFFPRNDRQEMPKKEESTKTEEPVVLHRAKNAWKPRGKTFDPVAAKAKEMRGLLNKITPTTFEELAEKFLEAEIFRDAAVLPAVVDVIFDKAVEEPTFCALYSDLCARQVHKEKEASPPSKFFFDSVLSRCQKTFQGDVSLKEKTVELSKEISTEEDSKAKALLQGKLEELQKKERRRVIGNIGLIAQLYRHGLVNLWLVNVCIVTILKTNLEAEGGDEAAIECAIKMITQVGKNWDRQRRAEREKKKLPAGEKTQTEKDLNLSGFVAYLQQQSASFSSRIRFAVVDLVDLQKNAWEPRKSQAGKGPKKIEELREEVQKERQKNEFEREKFEKGLQKKKGARVPKRSNRRI</sequence>
<evidence type="ECO:0000259" key="2">
    <source>
        <dbReference type="SMART" id="SM00543"/>
    </source>
</evidence>
<feature type="compositionally biased region" description="Basic and acidic residues" evidence="1">
    <location>
        <begin position="116"/>
        <end position="135"/>
    </location>
</feature>
<feature type="region of interest" description="Disordered" evidence="1">
    <location>
        <begin position="41"/>
        <end position="135"/>
    </location>
</feature>
<name>A0AA39LKI5_9BILA</name>
<feature type="compositionally biased region" description="Polar residues" evidence="1">
    <location>
        <begin position="88"/>
        <end position="110"/>
    </location>
</feature>
<feature type="compositionally biased region" description="Basic residues" evidence="1">
    <location>
        <begin position="447"/>
        <end position="462"/>
    </location>
</feature>
<feature type="region of interest" description="Disordered" evidence="1">
    <location>
        <begin position="348"/>
        <end position="367"/>
    </location>
</feature>
<dbReference type="SMART" id="SM00543">
    <property type="entry name" value="MIF4G"/>
    <property type="match status" value="1"/>
</dbReference>
<gene>
    <name evidence="3" type="ORF">QR680_015329</name>
</gene>
<feature type="domain" description="MIF4G" evidence="2">
    <location>
        <begin position="158"/>
        <end position="406"/>
    </location>
</feature>
<dbReference type="Proteomes" id="UP001175271">
    <property type="component" value="Unassembled WGS sequence"/>
</dbReference>
<accession>A0AA39LKI5</accession>
<organism evidence="3 4">
    <name type="scientific">Steinernema hermaphroditum</name>
    <dbReference type="NCBI Taxonomy" id="289476"/>
    <lineage>
        <taxon>Eukaryota</taxon>
        <taxon>Metazoa</taxon>
        <taxon>Ecdysozoa</taxon>
        <taxon>Nematoda</taxon>
        <taxon>Chromadorea</taxon>
        <taxon>Rhabditida</taxon>
        <taxon>Tylenchina</taxon>
        <taxon>Panagrolaimomorpha</taxon>
        <taxon>Strongyloidoidea</taxon>
        <taxon>Steinernematidae</taxon>
        <taxon>Steinernema</taxon>
    </lineage>
</organism>
<comment type="caution">
    <text evidence="3">The sequence shown here is derived from an EMBL/GenBank/DDBJ whole genome shotgun (WGS) entry which is preliminary data.</text>
</comment>
<dbReference type="EMBL" id="JAUCMV010000004">
    <property type="protein sequence ID" value="KAK0400578.1"/>
    <property type="molecule type" value="Genomic_DNA"/>
</dbReference>
<dbReference type="Gene3D" id="1.25.40.180">
    <property type="match status" value="1"/>
</dbReference>
<dbReference type="Pfam" id="PF02854">
    <property type="entry name" value="MIF4G"/>
    <property type="match status" value="1"/>
</dbReference>
<dbReference type="GO" id="GO:0016281">
    <property type="term" value="C:eukaryotic translation initiation factor 4F complex"/>
    <property type="evidence" value="ECO:0007669"/>
    <property type="project" value="TreeGrafter"/>
</dbReference>
<evidence type="ECO:0000313" key="4">
    <source>
        <dbReference type="Proteomes" id="UP001175271"/>
    </source>
</evidence>
<dbReference type="PANTHER" id="PTHR23253">
    <property type="entry name" value="EUKARYOTIC TRANSLATION INITIATION FACTOR 4 GAMMA"/>
    <property type="match status" value="1"/>
</dbReference>
<keyword evidence="4" id="KW-1185">Reference proteome</keyword>
<dbReference type="GO" id="GO:0003743">
    <property type="term" value="F:translation initiation factor activity"/>
    <property type="evidence" value="ECO:0007669"/>
    <property type="project" value="TreeGrafter"/>
</dbReference>